<dbReference type="RefSeq" id="WP_133514316.1">
    <property type="nucleotide sequence ID" value="NZ_SNWX01000004.1"/>
</dbReference>
<dbReference type="Pfam" id="PF13377">
    <property type="entry name" value="Peripla_BP_3"/>
    <property type="match status" value="1"/>
</dbReference>
<feature type="domain" description="HTH lacI-type" evidence="4">
    <location>
        <begin position="6"/>
        <end position="60"/>
    </location>
</feature>
<keyword evidence="2" id="KW-0238">DNA-binding</keyword>
<keyword evidence="1" id="KW-0805">Transcription regulation</keyword>
<dbReference type="PANTHER" id="PTHR30146:SF109">
    <property type="entry name" value="HTH-TYPE TRANSCRIPTIONAL REGULATOR GALS"/>
    <property type="match status" value="1"/>
</dbReference>
<dbReference type="SUPFAM" id="SSF47413">
    <property type="entry name" value="lambda repressor-like DNA-binding domains"/>
    <property type="match status" value="1"/>
</dbReference>
<dbReference type="OrthoDB" id="2026446at2"/>
<evidence type="ECO:0000256" key="2">
    <source>
        <dbReference type="ARBA" id="ARBA00023125"/>
    </source>
</evidence>
<dbReference type="Pfam" id="PF00356">
    <property type="entry name" value="LacI"/>
    <property type="match status" value="1"/>
</dbReference>
<comment type="caution">
    <text evidence="5">The sequence shown here is derived from an EMBL/GenBank/DDBJ whole genome shotgun (WGS) entry which is preliminary data.</text>
</comment>
<dbReference type="GO" id="GO:0000976">
    <property type="term" value="F:transcription cis-regulatory region binding"/>
    <property type="evidence" value="ECO:0007669"/>
    <property type="project" value="TreeGrafter"/>
</dbReference>
<keyword evidence="3" id="KW-0804">Transcription</keyword>
<dbReference type="Gene3D" id="1.10.260.40">
    <property type="entry name" value="lambda repressor-like DNA-binding domains"/>
    <property type="match status" value="1"/>
</dbReference>
<evidence type="ECO:0000313" key="6">
    <source>
        <dbReference type="Proteomes" id="UP000295064"/>
    </source>
</evidence>
<sequence>MNEDKYTVKDIAKMSGFSVRTVSRVINDKPNVKDETRAKIKKILKETGFQSNIFAKNLRKRDMKNIMIVIEKQKKIYPGQWYTNILQKMINTASSKGYNVFMKEYVPEKAKEESEAFKLLRSGFVDAAVVFNIREKDEKVKMLKKLNLPFVTIGKSVEFDEVPYVVSNNWQGAYQAADYLITQGNKELVFMVGSKKYTINKDRISGFKGALKDNNVNFRTNMIYEDIRSFKDSYNLAKKLIAENRVPEAFFISGDEKSFGVLKALNEKGFKVPDEVSVIGFDNIPISEYAIPALTTIEQQADKIVQETVNILMNILNNNDQEFEMQKVIPTKLIIRDSTGR</sequence>
<evidence type="ECO:0000256" key="1">
    <source>
        <dbReference type="ARBA" id="ARBA00023015"/>
    </source>
</evidence>
<dbReference type="SUPFAM" id="SSF53822">
    <property type="entry name" value="Periplasmic binding protein-like I"/>
    <property type="match status" value="1"/>
</dbReference>
<protein>
    <submittedName>
        <fullName evidence="5">LacI family transcriptional regulator</fullName>
    </submittedName>
</protein>
<evidence type="ECO:0000256" key="3">
    <source>
        <dbReference type="ARBA" id="ARBA00023163"/>
    </source>
</evidence>
<dbReference type="PROSITE" id="PS50932">
    <property type="entry name" value="HTH_LACI_2"/>
    <property type="match status" value="1"/>
</dbReference>
<dbReference type="CDD" id="cd01392">
    <property type="entry name" value="HTH_LacI"/>
    <property type="match status" value="1"/>
</dbReference>
<dbReference type="Proteomes" id="UP000295064">
    <property type="component" value="Unassembled WGS sequence"/>
</dbReference>
<dbReference type="CDD" id="cd06267">
    <property type="entry name" value="PBP1_LacI_sugar_binding-like"/>
    <property type="match status" value="1"/>
</dbReference>
<dbReference type="InterPro" id="IPR028082">
    <property type="entry name" value="Peripla_BP_I"/>
</dbReference>
<evidence type="ECO:0000313" key="5">
    <source>
        <dbReference type="EMBL" id="TDO94203.1"/>
    </source>
</evidence>
<dbReference type="PANTHER" id="PTHR30146">
    <property type="entry name" value="LACI-RELATED TRANSCRIPTIONAL REPRESSOR"/>
    <property type="match status" value="1"/>
</dbReference>
<dbReference type="SMART" id="SM00354">
    <property type="entry name" value="HTH_LACI"/>
    <property type="match status" value="1"/>
</dbReference>
<gene>
    <name evidence="5" type="ORF">DFR79_104169</name>
</gene>
<name>A0A4R6LZE9_9FIRM</name>
<accession>A0A4R6LZE9</accession>
<evidence type="ECO:0000259" key="4">
    <source>
        <dbReference type="PROSITE" id="PS50932"/>
    </source>
</evidence>
<dbReference type="GO" id="GO:0003700">
    <property type="term" value="F:DNA-binding transcription factor activity"/>
    <property type="evidence" value="ECO:0007669"/>
    <property type="project" value="TreeGrafter"/>
</dbReference>
<dbReference type="EMBL" id="SNWX01000004">
    <property type="protein sequence ID" value="TDO94203.1"/>
    <property type="molecule type" value="Genomic_DNA"/>
</dbReference>
<proteinExistence type="predicted"/>
<dbReference type="Gene3D" id="3.40.50.2300">
    <property type="match status" value="2"/>
</dbReference>
<dbReference type="InterPro" id="IPR000843">
    <property type="entry name" value="HTH_LacI"/>
</dbReference>
<organism evidence="5 6">
    <name type="scientific">Halanaerobium saccharolyticum</name>
    <dbReference type="NCBI Taxonomy" id="43595"/>
    <lineage>
        <taxon>Bacteria</taxon>
        <taxon>Bacillati</taxon>
        <taxon>Bacillota</taxon>
        <taxon>Clostridia</taxon>
        <taxon>Halanaerobiales</taxon>
        <taxon>Halanaerobiaceae</taxon>
        <taxon>Halanaerobium</taxon>
    </lineage>
</organism>
<reference evidence="5 6" key="1">
    <citation type="submission" date="2019-03" db="EMBL/GenBank/DDBJ databases">
        <title>Subsurface microbial communities from deep shales in Ohio and West Virginia, USA.</title>
        <authorList>
            <person name="Wrighton K."/>
        </authorList>
    </citation>
    <scope>NUCLEOTIDE SEQUENCE [LARGE SCALE GENOMIC DNA]</scope>
    <source>
        <strain evidence="5 6">MA284_T2</strain>
    </source>
</reference>
<dbReference type="AlphaFoldDB" id="A0A4R6LZE9"/>
<dbReference type="InterPro" id="IPR046335">
    <property type="entry name" value="LacI/GalR-like_sensor"/>
</dbReference>
<dbReference type="InterPro" id="IPR010982">
    <property type="entry name" value="Lambda_DNA-bd_dom_sf"/>
</dbReference>